<dbReference type="InterPro" id="IPR042095">
    <property type="entry name" value="SUMF_sf"/>
</dbReference>
<proteinExistence type="predicted"/>
<organism evidence="2 3">
    <name type="scientific">Bradyrhizobium arachidis</name>
    <dbReference type="NCBI Taxonomy" id="858423"/>
    <lineage>
        <taxon>Bacteria</taxon>
        <taxon>Pseudomonadati</taxon>
        <taxon>Pseudomonadota</taxon>
        <taxon>Alphaproteobacteria</taxon>
        <taxon>Hyphomicrobiales</taxon>
        <taxon>Nitrobacteraceae</taxon>
        <taxon>Bradyrhizobium</taxon>
    </lineage>
</organism>
<accession>A0AAE7NU91</accession>
<evidence type="ECO:0000313" key="2">
    <source>
        <dbReference type="EMBL" id="QOZ70561.1"/>
    </source>
</evidence>
<dbReference type="AlphaFoldDB" id="A0AAE7NU91"/>
<dbReference type="InterPro" id="IPR016187">
    <property type="entry name" value="CTDL_fold"/>
</dbReference>
<evidence type="ECO:0000259" key="1">
    <source>
        <dbReference type="Pfam" id="PF03781"/>
    </source>
</evidence>
<dbReference type="Pfam" id="PF03781">
    <property type="entry name" value="FGE-sulfatase"/>
    <property type="match status" value="1"/>
</dbReference>
<evidence type="ECO:0000313" key="3">
    <source>
        <dbReference type="Proteomes" id="UP000594015"/>
    </source>
</evidence>
<dbReference type="KEGG" id="barh:WN72_32835"/>
<feature type="domain" description="Sulfatase-modifying factor enzyme-like" evidence="1">
    <location>
        <begin position="4"/>
        <end position="49"/>
    </location>
</feature>
<dbReference type="InterPro" id="IPR005532">
    <property type="entry name" value="SUMF_dom"/>
</dbReference>
<dbReference type="EMBL" id="CP030050">
    <property type="protein sequence ID" value="QOZ70561.1"/>
    <property type="molecule type" value="Genomic_DNA"/>
</dbReference>
<dbReference type="Proteomes" id="UP000594015">
    <property type="component" value="Chromosome"/>
</dbReference>
<dbReference type="SUPFAM" id="SSF56436">
    <property type="entry name" value="C-type lectin-like"/>
    <property type="match status" value="1"/>
</dbReference>
<name>A0AAE7NU91_9BRAD</name>
<sequence>MVAYKERSVREVFKGGKHPCALDYCRRYRPAAPNAEPIDTLGSHVGFRCTARKRIMS</sequence>
<protein>
    <recommendedName>
        <fullName evidence="1">Sulfatase-modifying factor enzyme-like domain-containing protein</fullName>
    </recommendedName>
</protein>
<gene>
    <name evidence="2" type="ORF">WN72_32835</name>
</gene>
<dbReference type="Gene3D" id="3.90.1580.10">
    <property type="entry name" value="paralog of FGE (formylglycine-generating enzyme)"/>
    <property type="match status" value="1"/>
</dbReference>
<reference evidence="2 3" key="1">
    <citation type="submission" date="2018-06" db="EMBL/GenBank/DDBJ databases">
        <title>Comparative genomics of Bradyrhizobium nodulating Arachidis hypogaea.</title>
        <authorList>
            <person name="Li Y."/>
        </authorList>
    </citation>
    <scope>NUCLEOTIDE SEQUENCE [LARGE SCALE GENOMIC DNA]</scope>
    <source>
        <strain evidence="2 3">CCBAU 051107</strain>
    </source>
</reference>